<reference evidence="2 3" key="1">
    <citation type="submission" date="2018-08" db="EMBL/GenBank/DDBJ databases">
        <title>A genome reference for cultivated species of the human gut microbiota.</title>
        <authorList>
            <person name="Zou Y."/>
            <person name="Xue W."/>
            <person name="Luo G."/>
        </authorList>
    </citation>
    <scope>NUCLEOTIDE SEQUENCE [LARGE SCALE GENOMIC DNA]</scope>
    <source>
        <strain evidence="2 3">AF28-11</strain>
    </source>
</reference>
<comment type="caution">
    <text evidence="2">The sequence shown here is derived from an EMBL/GenBank/DDBJ whole genome shotgun (WGS) entry which is preliminary data.</text>
</comment>
<accession>A0A412B4X1</accession>
<dbReference type="Pfam" id="PF11922">
    <property type="entry name" value="DUF3440"/>
    <property type="match status" value="1"/>
</dbReference>
<dbReference type="InterPro" id="IPR021845">
    <property type="entry name" value="DUF3440"/>
</dbReference>
<dbReference type="EMBL" id="QRTH01000015">
    <property type="protein sequence ID" value="RGQ47555.1"/>
    <property type="molecule type" value="Genomic_DNA"/>
</dbReference>
<evidence type="ECO:0000313" key="3">
    <source>
        <dbReference type="Proteomes" id="UP000283680"/>
    </source>
</evidence>
<dbReference type="Gene3D" id="3.40.50.620">
    <property type="entry name" value="HUPs"/>
    <property type="match status" value="1"/>
</dbReference>
<dbReference type="Proteomes" id="UP000283680">
    <property type="component" value="Unassembled WGS sequence"/>
</dbReference>
<evidence type="ECO:0000259" key="1">
    <source>
        <dbReference type="Pfam" id="PF01507"/>
    </source>
</evidence>
<dbReference type="InterPro" id="IPR014729">
    <property type="entry name" value="Rossmann-like_a/b/a_fold"/>
</dbReference>
<name>A0A412B4X1_BACUN</name>
<dbReference type="GO" id="GO:0003824">
    <property type="term" value="F:catalytic activity"/>
    <property type="evidence" value="ECO:0007669"/>
    <property type="project" value="InterPro"/>
</dbReference>
<dbReference type="Pfam" id="PF01507">
    <property type="entry name" value="PAPS_reduct"/>
    <property type="match status" value="1"/>
</dbReference>
<sequence>MYQNYWRPWDETKKEAWVREMPEEAMTVNDFPFYNRRMWDYEFQLEFSRWLHQRKAARRTCCLVGIRTQESYNRWRTIYGKERERYKNYEWSTKIDEDVYNLYPLFDWKTEDIWVANGKFRWDYNKLYDLYYQAGVSLDRQRVASPFISEAIESLALYKVIDPNTWGRMIGRVNGVGFAGLYGNTRAAGRREIRLPDGYTWKSFMEFLLSTLPEHTREKYQAKLETSIKFWKEKGGVLSEEVIQKLKDRNIPIQVGDSTNYRTDKKPVRMDYLDDIDIEEFRDIPTYKRMCICILRNDHTCKYMGFALTKEENEMKNDALKKYKDIL</sequence>
<feature type="domain" description="Phosphoadenosine phosphosulphate reductase" evidence="1">
    <location>
        <begin position="57"/>
        <end position="132"/>
    </location>
</feature>
<organism evidence="2 3">
    <name type="scientific">Bacteroides uniformis</name>
    <dbReference type="NCBI Taxonomy" id="820"/>
    <lineage>
        <taxon>Bacteria</taxon>
        <taxon>Pseudomonadati</taxon>
        <taxon>Bacteroidota</taxon>
        <taxon>Bacteroidia</taxon>
        <taxon>Bacteroidales</taxon>
        <taxon>Bacteroidaceae</taxon>
        <taxon>Bacteroides</taxon>
    </lineage>
</organism>
<dbReference type="InterPro" id="IPR002500">
    <property type="entry name" value="PAPS_reduct_dom"/>
</dbReference>
<dbReference type="AlphaFoldDB" id="A0A412B4X1"/>
<proteinExistence type="predicted"/>
<dbReference type="GO" id="GO:0071453">
    <property type="term" value="P:cellular response to oxygen levels"/>
    <property type="evidence" value="ECO:0007669"/>
    <property type="project" value="TreeGrafter"/>
</dbReference>
<dbReference type="PANTHER" id="PTHR30083:SF0">
    <property type="entry name" value="3'-PHOSPHOADENOSINE 5'-PHOSPHOSULFATE SULFOTRANSFERASE (PAPS REDUCTASE)_FAD SYNTHETASE"/>
    <property type="match status" value="1"/>
</dbReference>
<protein>
    <submittedName>
        <fullName evidence="2">DUF3440 domain-containing protein</fullName>
    </submittedName>
</protein>
<gene>
    <name evidence="2" type="ORF">DWY92_18945</name>
</gene>
<dbReference type="PANTHER" id="PTHR30083">
    <property type="entry name" value="TRANSCRIPTIONAL REGULATOR-RELATED"/>
    <property type="match status" value="1"/>
</dbReference>
<dbReference type="SUPFAM" id="SSF52402">
    <property type="entry name" value="Adenine nucleotide alpha hydrolases-like"/>
    <property type="match status" value="1"/>
</dbReference>
<evidence type="ECO:0000313" key="2">
    <source>
        <dbReference type="EMBL" id="RGQ47555.1"/>
    </source>
</evidence>